<comment type="caution">
    <text evidence="1">The sequence shown here is derived from an EMBL/GenBank/DDBJ whole genome shotgun (WGS) entry which is preliminary data.</text>
</comment>
<organism evidence="1 2">
    <name type="scientific">Euroglyphus maynei</name>
    <name type="common">Mayne's house dust mite</name>
    <dbReference type="NCBI Taxonomy" id="6958"/>
    <lineage>
        <taxon>Eukaryota</taxon>
        <taxon>Metazoa</taxon>
        <taxon>Ecdysozoa</taxon>
        <taxon>Arthropoda</taxon>
        <taxon>Chelicerata</taxon>
        <taxon>Arachnida</taxon>
        <taxon>Acari</taxon>
        <taxon>Acariformes</taxon>
        <taxon>Sarcoptiformes</taxon>
        <taxon>Astigmata</taxon>
        <taxon>Psoroptidia</taxon>
        <taxon>Analgoidea</taxon>
        <taxon>Pyroglyphidae</taxon>
        <taxon>Pyroglyphinae</taxon>
        <taxon>Euroglyphus</taxon>
    </lineage>
</organism>
<sequence>MNYKSENVYHTNLPRSSLLARISQKEVCRLLRYHYEWLLEDGHEQFTIERGLWLYSLLAALDSIQPDETYCLLRQI</sequence>
<dbReference type="Pfam" id="PF04938">
    <property type="entry name" value="SIP1"/>
    <property type="match status" value="1"/>
</dbReference>
<protein>
    <submittedName>
        <fullName evidence="1">Uncharacterized protein</fullName>
    </submittedName>
</protein>
<accession>A0A1Y3BEP8</accession>
<gene>
    <name evidence="1" type="ORF">BLA29_014115</name>
</gene>
<keyword evidence="2" id="KW-1185">Reference proteome</keyword>
<dbReference type="InterPro" id="IPR035426">
    <property type="entry name" value="Gemin2/Brr1"/>
</dbReference>
<evidence type="ECO:0000313" key="2">
    <source>
        <dbReference type="Proteomes" id="UP000194236"/>
    </source>
</evidence>
<dbReference type="OrthoDB" id="428895at2759"/>
<proteinExistence type="predicted"/>
<feature type="non-terminal residue" evidence="1">
    <location>
        <position position="76"/>
    </location>
</feature>
<name>A0A1Y3BEP8_EURMA</name>
<dbReference type="Proteomes" id="UP000194236">
    <property type="component" value="Unassembled WGS sequence"/>
</dbReference>
<reference evidence="1 2" key="1">
    <citation type="submission" date="2017-03" db="EMBL/GenBank/DDBJ databases">
        <title>Genome Survey of Euroglyphus maynei.</title>
        <authorList>
            <person name="Arlian L.G."/>
            <person name="Morgan M.S."/>
            <person name="Rider S.D."/>
        </authorList>
    </citation>
    <scope>NUCLEOTIDE SEQUENCE [LARGE SCALE GENOMIC DNA]</scope>
    <source>
        <strain evidence="1">Arlian Lab</strain>
        <tissue evidence="1">Whole body</tissue>
    </source>
</reference>
<dbReference type="EMBL" id="MUJZ01031474">
    <property type="protein sequence ID" value="OTF77665.1"/>
    <property type="molecule type" value="Genomic_DNA"/>
</dbReference>
<dbReference type="AlphaFoldDB" id="A0A1Y3BEP8"/>
<dbReference type="Gene3D" id="1.20.58.1070">
    <property type="match status" value="1"/>
</dbReference>
<evidence type="ECO:0000313" key="1">
    <source>
        <dbReference type="EMBL" id="OTF77665.1"/>
    </source>
</evidence>
<dbReference type="GO" id="GO:0000387">
    <property type="term" value="P:spliceosomal snRNP assembly"/>
    <property type="evidence" value="ECO:0007669"/>
    <property type="project" value="InterPro"/>
</dbReference>